<proteinExistence type="predicted"/>
<dbReference type="EMBL" id="PKPP01001205">
    <property type="protein sequence ID" value="PWA84667.1"/>
    <property type="molecule type" value="Genomic_DNA"/>
</dbReference>
<reference evidence="1 2" key="1">
    <citation type="journal article" date="2018" name="Mol. Plant">
        <title>The genome of Artemisia annua provides insight into the evolution of Asteraceae family and artemisinin biosynthesis.</title>
        <authorList>
            <person name="Shen Q."/>
            <person name="Zhang L."/>
            <person name="Liao Z."/>
            <person name="Wang S."/>
            <person name="Yan T."/>
            <person name="Shi P."/>
            <person name="Liu M."/>
            <person name="Fu X."/>
            <person name="Pan Q."/>
            <person name="Wang Y."/>
            <person name="Lv Z."/>
            <person name="Lu X."/>
            <person name="Zhang F."/>
            <person name="Jiang W."/>
            <person name="Ma Y."/>
            <person name="Chen M."/>
            <person name="Hao X."/>
            <person name="Li L."/>
            <person name="Tang Y."/>
            <person name="Lv G."/>
            <person name="Zhou Y."/>
            <person name="Sun X."/>
            <person name="Brodelius P.E."/>
            <person name="Rose J.K.C."/>
            <person name="Tang K."/>
        </authorList>
    </citation>
    <scope>NUCLEOTIDE SEQUENCE [LARGE SCALE GENOMIC DNA]</scope>
    <source>
        <strain evidence="2">cv. Huhao1</strain>
        <tissue evidence="1">Leaf</tissue>
    </source>
</reference>
<comment type="caution">
    <text evidence="1">The sequence shown here is derived from an EMBL/GenBank/DDBJ whole genome shotgun (WGS) entry which is preliminary data.</text>
</comment>
<evidence type="ECO:0000313" key="1">
    <source>
        <dbReference type="EMBL" id="PWA84667.1"/>
    </source>
</evidence>
<organism evidence="1 2">
    <name type="scientific">Artemisia annua</name>
    <name type="common">Sweet wormwood</name>
    <dbReference type="NCBI Taxonomy" id="35608"/>
    <lineage>
        <taxon>Eukaryota</taxon>
        <taxon>Viridiplantae</taxon>
        <taxon>Streptophyta</taxon>
        <taxon>Embryophyta</taxon>
        <taxon>Tracheophyta</taxon>
        <taxon>Spermatophyta</taxon>
        <taxon>Magnoliopsida</taxon>
        <taxon>eudicotyledons</taxon>
        <taxon>Gunneridae</taxon>
        <taxon>Pentapetalae</taxon>
        <taxon>asterids</taxon>
        <taxon>campanulids</taxon>
        <taxon>Asterales</taxon>
        <taxon>Asteraceae</taxon>
        <taxon>Asteroideae</taxon>
        <taxon>Anthemideae</taxon>
        <taxon>Artemisiinae</taxon>
        <taxon>Artemisia</taxon>
    </lineage>
</organism>
<gene>
    <name evidence="1" type="ORF">CTI12_AA084310</name>
</gene>
<protein>
    <submittedName>
        <fullName evidence="1">Uncharacterized protein</fullName>
    </submittedName>
</protein>
<name>A0A2U1PG73_ARTAN</name>
<evidence type="ECO:0000313" key="2">
    <source>
        <dbReference type="Proteomes" id="UP000245207"/>
    </source>
</evidence>
<dbReference type="AlphaFoldDB" id="A0A2U1PG73"/>
<sequence>MNILEMVLHARSLHLRDMLQKKRESNEKELQERELKGKERERIEMDMLIQAGTVINEGTSDDNLVFTATDVRPSKISDAFVQVHQSNDDVNSVDIFENVFAYETQSHVQPEYINDTYVVNQDDRNITPETPYMDPNGGMIEHEMCIMIKNVFQMLY</sequence>
<keyword evidence="2" id="KW-1185">Reference proteome</keyword>
<dbReference type="Proteomes" id="UP000245207">
    <property type="component" value="Unassembled WGS sequence"/>
</dbReference>
<accession>A0A2U1PG73</accession>